<feature type="domain" description="C2H2-type" evidence="6">
    <location>
        <begin position="165"/>
        <end position="190"/>
    </location>
</feature>
<keyword evidence="1" id="KW-0479">Metal-binding</keyword>
<keyword evidence="4" id="KW-0862">Zinc</keyword>
<dbReference type="SUPFAM" id="SSF57667">
    <property type="entry name" value="beta-beta-alpha zinc fingers"/>
    <property type="match status" value="4"/>
</dbReference>
<organism evidence="7 8">
    <name type="scientific">Folsomia candida</name>
    <name type="common">Springtail</name>
    <dbReference type="NCBI Taxonomy" id="158441"/>
    <lineage>
        <taxon>Eukaryota</taxon>
        <taxon>Metazoa</taxon>
        <taxon>Ecdysozoa</taxon>
        <taxon>Arthropoda</taxon>
        <taxon>Hexapoda</taxon>
        <taxon>Collembola</taxon>
        <taxon>Entomobryomorpha</taxon>
        <taxon>Isotomoidea</taxon>
        <taxon>Isotomidae</taxon>
        <taxon>Proisotominae</taxon>
        <taxon>Folsomia</taxon>
    </lineage>
</organism>
<dbReference type="GO" id="GO:0005634">
    <property type="term" value="C:nucleus"/>
    <property type="evidence" value="ECO:0007669"/>
    <property type="project" value="TreeGrafter"/>
</dbReference>
<evidence type="ECO:0000259" key="6">
    <source>
        <dbReference type="PROSITE" id="PS50157"/>
    </source>
</evidence>
<dbReference type="SMART" id="SM00355">
    <property type="entry name" value="ZnF_C2H2"/>
    <property type="match status" value="6"/>
</dbReference>
<sequence length="211" mass="23780">MGEKPDKCDHCEESFINRHALARHVGLVHTKTSHVCHICGKSFPLIGTLKRHLKLHDESRMVTCDACGEKFKGHARLRSHRIQQHGADPLVCDEWTHTGERPFSCPHCEYAFKARKALVGHIKKIHTPGYVAPIRHRCPHCEKGFGIGSLLEGHVRQVHTGERPFACDQTGCGKAFAQKRSLVLHLRKTHKIGEQKTRFKQPSRKPGGTTC</sequence>
<feature type="domain" description="C2H2-type" evidence="6">
    <location>
        <begin position="34"/>
        <end position="61"/>
    </location>
</feature>
<dbReference type="AlphaFoldDB" id="A0A226EB98"/>
<feature type="domain" description="C2H2-type" evidence="6">
    <location>
        <begin position="62"/>
        <end position="102"/>
    </location>
</feature>
<name>A0A226EB98_FOLCA</name>
<dbReference type="InterPro" id="IPR013087">
    <property type="entry name" value="Znf_C2H2_type"/>
</dbReference>
<evidence type="ECO:0000256" key="4">
    <source>
        <dbReference type="ARBA" id="ARBA00022833"/>
    </source>
</evidence>
<comment type="caution">
    <text evidence="7">The sequence shown here is derived from an EMBL/GenBank/DDBJ whole genome shotgun (WGS) entry which is preliminary data.</text>
</comment>
<dbReference type="PANTHER" id="PTHR24409:SF295">
    <property type="entry name" value="AZ2-RELATED"/>
    <property type="match status" value="1"/>
</dbReference>
<evidence type="ECO:0000256" key="1">
    <source>
        <dbReference type="ARBA" id="ARBA00022723"/>
    </source>
</evidence>
<dbReference type="GO" id="GO:0008270">
    <property type="term" value="F:zinc ion binding"/>
    <property type="evidence" value="ECO:0007669"/>
    <property type="project" value="UniProtKB-KW"/>
</dbReference>
<dbReference type="GO" id="GO:0045893">
    <property type="term" value="P:positive regulation of DNA-templated transcription"/>
    <property type="evidence" value="ECO:0007669"/>
    <property type="project" value="UniProtKB-ARBA"/>
</dbReference>
<dbReference type="PANTHER" id="PTHR24409">
    <property type="entry name" value="ZINC FINGER PROTEIN 142"/>
    <property type="match status" value="1"/>
</dbReference>
<dbReference type="STRING" id="158441.A0A226EB98"/>
<keyword evidence="3 5" id="KW-0863">Zinc-finger</keyword>
<dbReference type="GO" id="GO:0005694">
    <property type="term" value="C:chromosome"/>
    <property type="evidence" value="ECO:0007669"/>
    <property type="project" value="UniProtKB-ARBA"/>
</dbReference>
<dbReference type="GO" id="GO:0000977">
    <property type="term" value="F:RNA polymerase II transcription regulatory region sequence-specific DNA binding"/>
    <property type="evidence" value="ECO:0007669"/>
    <property type="project" value="TreeGrafter"/>
</dbReference>
<dbReference type="Pfam" id="PF00096">
    <property type="entry name" value="zf-C2H2"/>
    <property type="match status" value="4"/>
</dbReference>
<reference evidence="7 8" key="1">
    <citation type="submission" date="2015-12" db="EMBL/GenBank/DDBJ databases">
        <title>The genome of Folsomia candida.</title>
        <authorList>
            <person name="Faddeeva A."/>
            <person name="Derks M.F."/>
            <person name="Anvar Y."/>
            <person name="Smit S."/>
            <person name="Van Straalen N."/>
            <person name="Roelofs D."/>
        </authorList>
    </citation>
    <scope>NUCLEOTIDE SEQUENCE [LARGE SCALE GENOMIC DNA]</scope>
    <source>
        <strain evidence="7 8">VU population</strain>
        <tissue evidence="7">Whole body</tissue>
    </source>
</reference>
<feature type="domain" description="C2H2-type" evidence="6">
    <location>
        <begin position="103"/>
        <end position="127"/>
    </location>
</feature>
<dbReference type="GO" id="GO:0000981">
    <property type="term" value="F:DNA-binding transcription factor activity, RNA polymerase II-specific"/>
    <property type="evidence" value="ECO:0007669"/>
    <property type="project" value="TreeGrafter"/>
</dbReference>
<accession>A0A226EB98</accession>
<proteinExistence type="predicted"/>
<evidence type="ECO:0000256" key="2">
    <source>
        <dbReference type="ARBA" id="ARBA00022737"/>
    </source>
</evidence>
<dbReference type="Proteomes" id="UP000198287">
    <property type="component" value="Unassembled WGS sequence"/>
</dbReference>
<dbReference type="InterPro" id="IPR036236">
    <property type="entry name" value="Znf_C2H2_sf"/>
</dbReference>
<dbReference type="FunFam" id="3.30.160.60:FF:001732">
    <property type="entry name" value="Zgc:162936"/>
    <property type="match status" value="1"/>
</dbReference>
<keyword evidence="2" id="KW-0677">Repeat</keyword>
<gene>
    <name evidence="7" type="ORF">Fcan01_11801</name>
</gene>
<feature type="domain" description="C2H2-type" evidence="6">
    <location>
        <begin position="136"/>
        <end position="164"/>
    </location>
</feature>
<dbReference type="PROSITE" id="PS50157">
    <property type="entry name" value="ZINC_FINGER_C2H2_2"/>
    <property type="match status" value="6"/>
</dbReference>
<dbReference type="OrthoDB" id="8113227at2759"/>
<evidence type="ECO:0000313" key="8">
    <source>
        <dbReference type="Proteomes" id="UP000198287"/>
    </source>
</evidence>
<keyword evidence="8" id="KW-1185">Reference proteome</keyword>
<dbReference type="OMA" id="SACHKEY"/>
<evidence type="ECO:0000313" key="7">
    <source>
        <dbReference type="EMBL" id="OXA54478.1"/>
    </source>
</evidence>
<dbReference type="Gene3D" id="3.30.160.60">
    <property type="entry name" value="Classic Zinc Finger"/>
    <property type="match status" value="5"/>
</dbReference>
<evidence type="ECO:0000256" key="5">
    <source>
        <dbReference type="PROSITE-ProRule" id="PRU00042"/>
    </source>
</evidence>
<dbReference type="FunFam" id="3.30.160.60:FF:001049">
    <property type="entry name" value="zinc finger protein 319"/>
    <property type="match status" value="1"/>
</dbReference>
<dbReference type="EMBL" id="LNIX01000005">
    <property type="protein sequence ID" value="OXA54478.1"/>
    <property type="molecule type" value="Genomic_DNA"/>
</dbReference>
<protein>
    <submittedName>
        <fullName evidence="7">Zinc finger protein 93</fullName>
    </submittedName>
</protein>
<feature type="domain" description="C2H2-type" evidence="6">
    <location>
        <begin position="6"/>
        <end position="34"/>
    </location>
</feature>
<evidence type="ECO:0000256" key="3">
    <source>
        <dbReference type="ARBA" id="ARBA00022771"/>
    </source>
</evidence>
<dbReference type="PROSITE" id="PS00028">
    <property type="entry name" value="ZINC_FINGER_C2H2_1"/>
    <property type="match status" value="6"/>
</dbReference>